<organism evidence="3">
    <name type="scientific">Echinostoma caproni</name>
    <dbReference type="NCBI Taxonomy" id="27848"/>
    <lineage>
        <taxon>Eukaryota</taxon>
        <taxon>Metazoa</taxon>
        <taxon>Spiralia</taxon>
        <taxon>Lophotrochozoa</taxon>
        <taxon>Platyhelminthes</taxon>
        <taxon>Trematoda</taxon>
        <taxon>Digenea</taxon>
        <taxon>Plagiorchiida</taxon>
        <taxon>Echinostomata</taxon>
        <taxon>Echinostomatoidea</taxon>
        <taxon>Echinostomatidae</taxon>
        <taxon>Echinostoma</taxon>
    </lineage>
</organism>
<name>A0A183B5B8_9TREM</name>
<gene>
    <name evidence="1" type="ORF">ECPE_LOCUS14403</name>
</gene>
<keyword evidence="2" id="KW-1185">Reference proteome</keyword>
<dbReference type="EMBL" id="UZAN01057488">
    <property type="protein sequence ID" value="VDP91675.1"/>
    <property type="molecule type" value="Genomic_DNA"/>
</dbReference>
<dbReference type="Proteomes" id="UP000272942">
    <property type="component" value="Unassembled WGS sequence"/>
</dbReference>
<evidence type="ECO:0000313" key="2">
    <source>
        <dbReference type="Proteomes" id="UP000272942"/>
    </source>
</evidence>
<protein>
    <submittedName>
        <fullName evidence="3">Transposase</fullName>
    </submittedName>
</protein>
<evidence type="ECO:0000313" key="3">
    <source>
        <dbReference type="WBParaSite" id="ECPE_0001444301-mRNA-1"/>
    </source>
</evidence>
<accession>A0A183B5B8</accession>
<dbReference type="WBParaSite" id="ECPE_0001444301-mRNA-1">
    <property type="protein sequence ID" value="ECPE_0001444301-mRNA-1"/>
    <property type="gene ID" value="ECPE_0001444301"/>
</dbReference>
<sequence length="112" mass="13251">MNTEYLQAAAQTMFWSEANYETVESWELIRDNLLTLPPPCIPSWWSSRVKKALVRKRAARQRLCATGGYLRHLQYLRERKSFDRILLDAKRAFELSLAKKAKRYPKAYYGHI</sequence>
<reference evidence="3" key="1">
    <citation type="submission" date="2016-06" db="UniProtKB">
        <authorList>
            <consortium name="WormBaseParasite"/>
        </authorList>
    </citation>
    <scope>IDENTIFICATION</scope>
</reference>
<proteinExistence type="predicted"/>
<evidence type="ECO:0000313" key="1">
    <source>
        <dbReference type="EMBL" id="VDP91675.1"/>
    </source>
</evidence>
<reference evidence="1 2" key="2">
    <citation type="submission" date="2018-11" db="EMBL/GenBank/DDBJ databases">
        <authorList>
            <consortium name="Pathogen Informatics"/>
        </authorList>
    </citation>
    <scope>NUCLEOTIDE SEQUENCE [LARGE SCALE GENOMIC DNA]</scope>
    <source>
        <strain evidence="1 2">Egypt</strain>
    </source>
</reference>
<dbReference type="AlphaFoldDB" id="A0A183B5B8"/>